<comment type="catalytic activity">
    <reaction evidence="10 13">
        <text>DNA(n) + a 2'-deoxyribonucleoside 5'-triphosphate = DNA(n+1) + diphosphate</text>
        <dbReference type="Rhea" id="RHEA:22508"/>
        <dbReference type="Rhea" id="RHEA-COMP:17339"/>
        <dbReference type="Rhea" id="RHEA-COMP:17340"/>
        <dbReference type="ChEBI" id="CHEBI:33019"/>
        <dbReference type="ChEBI" id="CHEBI:61560"/>
        <dbReference type="ChEBI" id="CHEBI:173112"/>
        <dbReference type="EC" id="2.7.7.7"/>
    </reaction>
</comment>
<keyword evidence="5 13" id="KW-0227">DNA damage</keyword>
<keyword evidence="4 13" id="KW-0235">DNA replication</keyword>
<comment type="function">
    <text evidence="13">In addition to polymerase activity, this DNA polymerase exhibits 5'-3' exonuclease activity.</text>
</comment>
<evidence type="ECO:0000256" key="12">
    <source>
        <dbReference type="NCBIfam" id="TIGR00593"/>
    </source>
</evidence>
<comment type="function">
    <text evidence="11">In addition to polymerase activity, this DNA polymerase exhibits 3'-5' and 5'-3' exonuclease activity.</text>
</comment>
<dbReference type="SMART" id="SM00482">
    <property type="entry name" value="POLAc"/>
    <property type="match status" value="1"/>
</dbReference>
<dbReference type="InterPro" id="IPR018320">
    <property type="entry name" value="DNA_polymerase_1"/>
</dbReference>
<dbReference type="Gene3D" id="3.40.50.1010">
    <property type="entry name" value="5'-nuclease"/>
    <property type="match status" value="1"/>
</dbReference>
<keyword evidence="2 13" id="KW-0808">Transferase</keyword>
<dbReference type="PRINTS" id="PR00868">
    <property type="entry name" value="DNAPOLI"/>
</dbReference>
<dbReference type="SUPFAM" id="SSF47807">
    <property type="entry name" value="5' to 3' exonuclease, C-terminal subdomain"/>
    <property type="match status" value="1"/>
</dbReference>
<dbReference type="InterPro" id="IPR036397">
    <property type="entry name" value="RNaseH_sf"/>
</dbReference>
<feature type="domain" description="5'-3' exonuclease" evidence="14">
    <location>
        <begin position="3"/>
        <end position="271"/>
    </location>
</feature>
<dbReference type="SUPFAM" id="SSF53098">
    <property type="entry name" value="Ribonuclease H-like"/>
    <property type="match status" value="1"/>
</dbReference>
<keyword evidence="13" id="KW-0378">Hydrolase</keyword>
<dbReference type="InterPro" id="IPR020045">
    <property type="entry name" value="DNA_polI_H3TH"/>
</dbReference>
<organism evidence="16">
    <name type="scientific">Paraconexibacter sp. AEG42_29</name>
    <dbReference type="NCBI Taxonomy" id="2997339"/>
    <lineage>
        <taxon>Bacteria</taxon>
        <taxon>Bacillati</taxon>
        <taxon>Actinomycetota</taxon>
        <taxon>Thermoleophilia</taxon>
        <taxon>Solirubrobacterales</taxon>
        <taxon>Paraconexibacteraceae</taxon>
        <taxon>Paraconexibacter</taxon>
    </lineage>
</organism>
<evidence type="ECO:0000256" key="1">
    <source>
        <dbReference type="ARBA" id="ARBA00007705"/>
    </source>
</evidence>
<dbReference type="CDD" id="cd09859">
    <property type="entry name" value="PIN_53EXO"/>
    <property type="match status" value="1"/>
</dbReference>
<sequence length="872" mass="95189">MAERPDELFLIDGNSLAYRAFFALPESIATSTGQPTNAIFGFASMLVKLLTEYGVKPTIVVWDAGNSGRKAMSADYKATRTSRPDLLKEQWPHLLEIVDAFGYRNTHVDGYEADDVIASIAQKARVADPPIRSVVVTGDRDAFQIIDDDGLVAIMATGRGITDTKLYDRQAVIDRYGLAPELIPDFYGLKGDTSDNIPGVPGIGDKTGAALLQQFGDLDTVLASVDQISGAKRKENLTNHADDARLSKQLATILRDVPTDIDPALEAARAPDRSKLREVFRRFELRAPLSRLEDALAGDEGEADGPDAVPGANLTGDVQLTARVREAAITDLRVLPPGLEVSVAFSIPEAPEGELFTLDAQARFGVHAGTGGVLTGPCQDAAEVIAALGDRPVVMHDAKAAGPVPVSLAHDTLLGAYLLEPARRGYPFDELCEERGFATKIEDPAARAALLTNALATWQREQLADRGLQGLMDDVELPLVGVLAAMEDAGMRLDKPRLALIKTRVDEEIATLEREVWDLAGEEFVLGSPQQLGQVLFEKLGLSRKRRGKTGFSTDARVLQAIRDEHPIIPKIERWRELNQLSKTYLDPLPHMTDDEDRIHTTFLQAVAQTGRLSSTNPNMQNVPVRTELGREIRGCFRAGDGNVLVSADYSQVELRILAHVADEPVLKAIFVAGEDVHTATASTVFDKPASELTPMDRSKAKMINYGIVYGLSDFGLADRLNIPREEAKAFIDTYLERFPKVAQFMEDTIDQAKDQGHVHTLYGRRRQIPEIRARNWNVRMLGERLAVNTVIQGTAADVMKLAMIEAARALAASDLTARMVLTVHDELVFEAPESEAQAVADLARTTMVAPWGHEPPLAVDVGFGVSWMDAK</sequence>
<keyword evidence="9 13" id="KW-0234">DNA repair</keyword>
<dbReference type="AlphaFoldDB" id="A0AAU7AY18"/>
<dbReference type="GO" id="GO:0003677">
    <property type="term" value="F:DNA binding"/>
    <property type="evidence" value="ECO:0007669"/>
    <property type="project" value="UniProtKB-UniRule"/>
</dbReference>
<accession>A0AAU7AY18</accession>
<dbReference type="SUPFAM" id="SSF88723">
    <property type="entry name" value="PIN domain-like"/>
    <property type="match status" value="1"/>
</dbReference>
<keyword evidence="7 13" id="KW-0239">DNA-directed DNA polymerase</keyword>
<dbReference type="SMART" id="SM00279">
    <property type="entry name" value="HhH2"/>
    <property type="match status" value="1"/>
</dbReference>
<dbReference type="Gene3D" id="3.30.420.10">
    <property type="entry name" value="Ribonuclease H-like superfamily/Ribonuclease H"/>
    <property type="match status" value="1"/>
</dbReference>
<dbReference type="Pfam" id="PF02739">
    <property type="entry name" value="5_3_exonuc_N"/>
    <property type="match status" value="1"/>
</dbReference>
<dbReference type="InterPro" id="IPR001098">
    <property type="entry name" value="DNA-dir_DNA_pol_A_palm_dom"/>
</dbReference>
<keyword evidence="6 13" id="KW-0540">Nuclease</keyword>
<dbReference type="FunFam" id="1.10.150.20:FF:000002">
    <property type="entry name" value="DNA polymerase I"/>
    <property type="match status" value="1"/>
</dbReference>
<dbReference type="GO" id="GO:0003887">
    <property type="term" value="F:DNA-directed DNA polymerase activity"/>
    <property type="evidence" value="ECO:0007669"/>
    <property type="project" value="UniProtKB-UniRule"/>
</dbReference>
<evidence type="ECO:0000256" key="8">
    <source>
        <dbReference type="ARBA" id="ARBA00023125"/>
    </source>
</evidence>
<dbReference type="RefSeq" id="WP_354697555.1">
    <property type="nucleotide sequence ID" value="NZ_CP114014.1"/>
</dbReference>
<evidence type="ECO:0000256" key="11">
    <source>
        <dbReference type="ARBA" id="ARBA00053603"/>
    </source>
</evidence>
<dbReference type="PROSITE" id="PS00447">
    <property type="entry name" value="DNA_POLYMERASE_A"/>
    <property type="match status" value="1"/>
</dbReference>
<evidence type="ECO:0000256" key="4">
    <source>
        <dbReference type="ARBA" id="ARBA00022705"/>
    </source>
</evidence>
<evidence type="ECO:0000256" key="6">
    <source>
        <dbReference type="ARBA" id="ARBA00022839"/>
    </source>
</evidence>
<evidence type="ECO:0000313" key="16">
    <source>
        <dbReference type="EMBL" id="XAY06319.1"/>
    </source>
</evidence>
<dbReference type="InterPro" id="IPR002421">
    <property type="entry name" value="5-3_exonuclease"/>
</dbReference>
<proteinExistence type="inferred from homology"/>
<dbReference type="KEGG" id="parq:DSM112329_03188"/>
<evidence type="ECO:0000256" key="9">
    <source>
        <dbReference type="ARBA" id="ARBA00023204"/>
    </source>
</evidence>
<dbReference type="Pfam" id="PF01367">
    <property type="entry name" value="5_3_exonuc"/>
    <property type="match status" value="1"/>
</dbReference>
<dbReference type="InterPro" id="IPR019760">
    <property type="entry name" value="DNA-dir_DNA_pol_A_CS"/>
</dbReference>
<evidence type="ECO:0000256" key="10">
    <source>
        <dbReference type="ARBA" id="ARBA00049244"/>
    </source>
</evidence>
<dbReference type="EMBL" id="CP114014">
    <property type="protein sequence ID" value="XAY06319.1"/>
    <property type="molecule type" value="Genomic_DNA"/>
</dbReference>
<dbReference type="NCBIfam" id="NF004397">
    <property type="entry name" value="PRK05755.1"/>
    <property type="match status" value="1"/>
</dbReference>
<gene>
    <name evidence="13 16" type="primary">polA</name>
    <name evidence="16" type="ORF">DSM112329_03188</name>
</gene>
<keyword evidence="3 13" id="KW-0548">Nucleotidyltransferase</keyword>
<dbReference type="Gene3D" id="3.30.70.370">
    <property type="match status" value="1"/>
</dbReference>
<dbReference type="FunFam" id="1.10.150.20:FF:000003">
    <property type="entry name" value="DNA polymerase I"/>
    <property type="match status" value="1"/>
</dbReference>
<dbReference type="InterPro" id="IPR029060">
    <property type="entry name" value="PIN-like_dom_sf"/>
</dbReference>
<dbReference type="InterPro" id="IPR008918">
    <property type="entry name" value="HhH2"/>
</dbReference>
<dbReference type="InterPro" id="IPR036279">
    <property type="entry name" value="5-3_exonuclease_C_sf"/>
</dbReference>
<dbReference type="SMART" id="SM00475">
    <property type="entry name" value="53EXOc"/>
    <property type="match status" value="1"/>
</dbReference>
<dbReference type="Pfam" id="PF00476">
    <property type="entry name" value="DNA_pol_A"/>
    <property type="match status" value="1"/>
</dbReference>
<evidence type="ECO:0000256" key="5">
    <source>
        <dbReference type="ARBA" id="ARBA00022763"/>
    </source>
</evidence>
<dbReference type="CDD" id="cd09898">
    <property type="entry name" value="H3TH_53EXO"/>
    <property type="match status" value="1"/>
</dbReference>
<evidence type="ECO:0000256" key="7">
    <source>
        <dbReference type="ARBA" id="ARBA00022932"/>
    </source>
</evidence>
<dbReference type="EC" id="2.7.7.7" evidence="12 13"/>
<reference evidence="16" key="1">
    <citation type="submission" date="2022-12" db="EMBL/GenBank/DDBJ databases">
        <title>Paraconexibacter alkalitolerans sp. nov. and Baekduia alba sp. nov., isolated from soil and emended description of the genera Paraconexibacter (Chun et al., 2020) and Baekduia (An et al., 2020).</title>
        <authorList>
            <person name="Vieira S."/>
            <person name="Huber K.J."/>
            <person name="Geppert A."/>
            <person name="Wolf J."/>
            <person name="Neumann-Schaal M."/>
            <person name="Muesken M."/>
            <person name="Overmann J."/>
        </authorList>
    </citation>
    <scope>NUCLEOTIDE SEQUENCE</scope>
    <source>
        <strain evidence="16">AEG42_29</strain>
    </source>
</reference>
<keyword evidence="8 13" id="KW-0238">DNA-binding</keyword>
<dbReference type="Gene3D" id="1.10.150.20">
    <property type="entry name" value="5' to 3' exonuclease, C-terminal subdomain"/>
    <property type="match status" value="2"/>
</dbReference>
<dbReference type="NCBIfam" id="TIGR00593">
    <property type="entry name" value="pola"/>
    <property type="match status" value="1"/>
</dbReference>
<evidence type="ECO:0000256" key="13">
    <source>
        <dbReference type="RuleBase" id="RU004460"/>
    </source>
</evidence>
<dbReference type="InterPro" id="IPR020046">
    <property type="entry name" value="5-3_exonucl_a-hlix_arch_N"/>
</dbReference>
<evidence type="ECO:0000259" key="15">
    <source>
        <dbReference type="SMART" id="SM00482"/>
    </source>
</evidence>
<dbReference type="Gene3D" id="1.20.1060.10">
    <property type="entry name" value="Taq DNA Polymerase, Chain T, domain 4"/>
    <property type="match status" value="1"/>
</dbReference>
<dbReference type="GO" id="GO:0006261">
    <property type="term" value="P:DNA-templated DNA replication"/>
    <property type="evidence" value="ECO:0007669"/>
    <property type="project" value="UniProtKB-UniRule"/>
</dbReference>
<dbReference type="PANTHER" id="PTHR10133">
    <property type="entry name" value="DNA POLYMERASE I"/>
    <property type="match status" value="1"/>
</dbReference>
<evidence type="ECO:0000259" key="14">
    <source>
        <dbReference type="SMART" id="SM00475"/>
    </source>
</evidence>
<dbReference type="GO" id="GO:0006302">
    <property type="term" value="P:double-strand break repair"/>
    <property type="evidence" value="ECO:0007669"/>
    <property type="project" value="TreeGrafter"/>
</dbReference>
<dbReference type="GO" id="GO:0008409">
    <property type="term" value="F:5'-3' exonuclease activity"/>
    <property type="evidence" value="ECO:0007669"/>
    <property type="project" value="UniProtKB-UniRule"/>
</dbReference>
<dbReference type="InterPro" id="IPR012337">
    <property type="entry name" value="RNaseH-like_sf"/>
</dbReference>
<evidence type="ECO:0000256" key="3">
    <source>
        <dbReference type="ARBA" id="ARBA00022695"/>
    </source>
</evidence>
<feature type="domain" description="DNA-directed DNA polymerase family A palm" evidence="15">
    <location>
        <begin position="630"/>
        <end position="836"/>
    </location>
</feature>
<dbReference type="CDD" id="cd08637">
    <property type="entry name" value="DNA_pol_A_pol_I_C"/>
    <property type="match status" value="1"/>
</dbReference>
<evidence type="ECO:0000256" key="2">
    <source>
        <dbReference type="ARBA" id="ARBA00022679"/>
    </source>
</evidence>
<dbReference type="SUPFAM" id="SSF56672">
    <property type="entry name" value="DNA/RNA polymerases"/>
    <property type="match status" value="1"/>
</dbReference>
<dbReference type="InterPro" id="IPR043502">
    <property type="entry name" value="DNA/RNA_pol_sf"/>
</dbReference>
<name>A0AAU7AY18_9ACTN</name>
<comment type="similarity">
    <text evidence="1 13">Belongs to the DNA polymerase type-A family.</text>
</comment>
<keyword evidence="6 13" id="KW-0269">Exonuclease</keyword>
<protein>
    <recommendedName>
        <fullName evidence="12 13">DNA polymerase I</fullName>
        <ecNumber evidence="12 13">2.7.7.7</ecNumber>
    </recommendedName>
</protein>
<dbReference type="InterPro" id="IPR002298">
    <property type="entry name" value="DNA_polymerase_A"/>
</dbReference>
<dbReference type="PANTHER" id="PTHR10133:SF27">
    <property type="entry name" value="DNA POLYMERASE NU"/>
    <property type="match status" value="1"/>
</dbReference>